<evidence type="ECO:0000313" key="2">
    <source>
        <dbReference type="Proteomes" id="UP000271222"/>
    </source>
</evidence>
<dbReference type="OrthoDB" id="9769048at2"/>
<dbReference type="GO" id="GO:0015562">
    <property type="term" value="F:efflux transmembrane transporter activity"/>
    <property type="evidence" value="ECO:0007669"/>
    <property type="project" value="InterPro"/>
</dbReference>
<evidence type="ECO:0000313" key="1">
    <source>
        <dbReference type="EMBL" id="RNM00030.1"/>
    </source>
</evidence>
<proteinExistence type="predicted"/>
<protein>
    <recommendedName>
        <fullName evidence="3">TolC family protein</fullName>
    </recommendedName>
</protein>
<gene>
    <name evidence="1" type="ORF">EGA29_25380</name>
</gene>
<organism evidence="1 2">
    <name type="scientific">Ralstonia pseudosolanacearum</name>
    <dbReference type="NCBI Taxonomy" id="1310165"/>
    <lineage>
        <taxon>Bacteria</taxon>
        <taxon>Pseudomonadati</taxon>
        <taxon>Pseudomonadota</taxon>
        <taxon>Betaproteobacteria</taxon>
        <taxon>Burkholderiales</taxon>
        <taxon>Burkholderiaceae</taxon>
        <taxon>Ralstonia</taxon>
        <taxon>Ralstonia solanacearum species complex</taxon>
    </lineage>
</organism>
<dbReference type="InterPro" id="IPR010131">
    <property type="entry name" value="MdtP/NodT-like"/>
</dbReference>
<dbReference type="PANTHER" id="PTHR30203">
    <property type="entry name" value="OUTER MEMBRANE CATION EFFLUX PROTEIN"/>
    <property type="match status" value="1"/>
</dbReference>
<sequence>MPLRCSLRGGRLLARAAALVVVLLLSSRLAYSQPTDTLSIQEAIGLASARSANAETSRAPIQAANEMAVAAGQLPDPVLKLGLENVPLNTSDGFSLSRDSMTQRSISVMQEFTRADKRRAKADRYTAEAAAAEARRNAGLAEVQRNTVAAWLDRWYAEQTDVLLGHHGHPLELARQAAMAAYRSGRGTRADVLAADLEVQKLHDRQDENRSTIETATVNLERWIGLAARRPLGSRPPLEVPASTQRLAADAFDAVPEVAAAQRDVALAESEIRAAAEARKPDVTVELMYSQRGSAYSNMGSLNVSFPVPWDRGNRQDREVAAKLAQAQEARAKSEILRRNTQAMVATRLTELRRNLDRLKRYDETTLPLANAQADAALTAYRSNTGSLSAVAEANHRAIDIAQERLALEAKTAKLWADLAFLVPMPTAQTEPATGSLQ</sequence>
<dbReference type="EMBL" id="RJTL01000079">
    <property type="protein sequence ID" value="RNM00030.1"/>
    <property type="molecule type" value="Genomic_DNA"/>
</dbReference>
<dbReference type="Gene3D" id="1.20.1600.10">
    <property type="entry name" value="Outer membrane efflux proteins (OEP)"/>
    <property type="match status" value="1"/>
</dbReference>
<dbReference type="PANTHER" id="PTHR30203:SF24">
    <property type="entry name" value="BLR4935 PROTEIN"/>
    <property type="match status" value="1"/>
</dbReference>
<dbReference type="Proteomes" id="UP000271222">
    <property type="component" value="Unassembled WGS sequence"/>
</dbReference>
<accession>A0A454TIN9</accession>
<dbReference type="SUPFAM" id="SSF56954">
    <property type="entry name" value="Outer membrane efflux proteins (OEP)"/>
    <property type="match status" value="1"/>
</dbReference>
<name>A0A454TIN9_9RALS</name>
<comment type="caution">
    <text evidence="1">The sequence shown here is derived from an EMBL/GenBank/DDBJ whole genome shotgun (WGS) entry which is preliminary data.</text>
</comment>
<evidence type="ECO:0008006" key="3">
    <source>
        <dbReference type="Google" id="ProtNLM"/>
    </source>
</evidence>
<reference evidence="1 2" key="1">
    <citation type="submission" date="2018-10" db="EMBL/GenBank/DDBJ databases">
        <title>Draft Genome Sequence of Ralstonia pseudosolanacearum (R. solanacearum phylotype I) Strain Tg03 Isolated from Luffa cylindrica in China.</title>
        <authorList>
            <person name="Yuan G.-Q."/>
            <person name="Li Q.-Q."/>
            <person name="Zhang Y.-W."/>
        </authorList>
    </citation>
    <scope>NUCLEOTIDE SEQUENCE [LARGE SCALE GENOMIC DNA]</scope>
    <source>
        <strain evidence="1 2">Tg03</strain>
    </source>
</reference>
<dbReference type="RefSeq" id="WP_058908780.1">
    <property type="nucleotide sequence ID" value="NZ_JAAWVG010000075.1"/>
</dbReference>
<dbReference type="AlphaFoldDB" id="A0A454TIN9"/>